<organism evidence="1 2">
    <name type="scientific">Fusarium venenatum</name>
    <dbReference type="NCBI Taxonomy" id="56646"/>
    <lineage>
        <taxon>Eukaryota</taxon>
        <taxon>Fungi</taxon>
        <taxon>Dikarya</taxon>
        <taxon>Ascomycota</taxon>
        <taxon>Pezizomycotina</taxon>
        <taxon>Sordariomycetes</taxon>
        <taxon>Hypocreomycetidae</taxon>
        <taxon>Hypocreales</taxon>
        <taxon>Nectriaceae</taxon>
        <taxon>Fusarium</taxon>
    </lineage>
</organism>
<reference evidence="2" key="1">
    <citation type="submission" date="2014-10" db="EMBL/GenBank/DDBJ databases">
        <authorList>
            <person name="King R."/>
        </authorList>
    </citation>
    <scope>NUCLEOTIDE SEQUENCE [LARGE SCALE GENOMIC DNA]</scope>
    <source>
        <strain evidence="2">A3/5</strain>
    </source>
</reference>
<proteinExistence type="predicted"/>
<evidence type="ECO:0000313" key="1">
    <source>
        <dbReference type="EMBL" id="CEI64371.1"/>
    </source>
</evidence>
<evidence type="ECO:0000313" key="2">
    <source>
        <dbReference type="Proteomes" id="UP000245910"/>
    </source>
</evidence>
<dbReference type="EMBL" id="LN649229">
    <property type="protein sequence ID" value="CEI64371.1"/>
    <property type="molecule type" value="Genomic_DNA"/>
</dbReference>
<keyword evidence="2" id="KW-1185">Reference proteome</keyword>
<protein>
    <submittedName>
        <fullName evidence="1">Uncharacterized protein</fullName>
    </submittedName>
</protein>
<name>A0A2L2TG16_9HYPO</name>
<dbReference type="Proteomes" id="UP000245910">
    <property type="component" value="Chromosome I"/>
</dbReference>
<accession>A0A2L2TG16</accession>
<sequence>MGFDGQVSLHAGIVAAAGVAVVTKNISVGLTSFPVTRVRTLAACKMTRHPQCRCGNTRWQYGVAPLDPDKPRVMINCHRSIAM</sequence>
<dbReference type="AlphaFoldDB" id="A0A2L2TG16"/>